<protein>
    <submittedName>
        <fullName evidence="1">Uncharacterized protein</fullName>
    </submittedName>
</protein>
<dbReference type="EMBL" id="CP027754">
    <property type="protein sequence ID" value="AZE56621.1"/>
    <property type="molecule type" value="Genomic_DNA"/>
</dbReference>
<accession>A0A3G7UBN5</accession>
<name>A0A3G7UBN5_9PSED</name>
<reference evidence="1 2" key="1">
    <citation type="submission" date="2018-03" db="EMBL/GenBank/DDBJ databases">
        <title>Diversity of phytobeneficial traits revealed by whole-genome analysis of worldwide-isolated phenazine-producing Pseudomonas spp.</title>
        <authorList>
            <person name="Biessy A."/>
            <person name="Novinscak A."/>
            <person name="Blom J."/>
            <person name="Leger G."/>
            <person name="Thomashow L.S."/>
            <person name="Cazorla F.M."/>
            <person name="Josic D."/>
            <person name="Filion M."/>
        </authorList>
    </citation>
    <scope>NUCLEOTIDE SEQUENCE [LARGE SCALE GENOMIC DNA]</scope>
    <source>
        <strain evidence="1 2">30B</strain>
    </source>
</reference>
<dbReference type="AlphaFoldDB" id="A0A3G7UBN5"/>
<organism evidence="1 2">
    <name type="scientific">Pseudomonas synxantha</name>
    <dbReference type="NCBI Taxonomy" id="47883"/>
    <lineage>
        <taxon>Bacteria</taxon>
        <taxon>Pseudomonadati</taxon>
        <taxon>Pseudomonadota</taxon>
        <taxon>Gammaproteobacteria</taxon>
        <taxon>Pseudomonadales</taxon>
        <taxon>Pseudomonadaceae</taxon>
        <taxon>Pseudomonas</taxon>
    </lineage>
</organism>
<dbReference type="Proteomes" id="UP000268696">
    <property type="component" value="Chromosome"/>
</dbReference>
<evidence type="ECO:0000313" key="2">
    <source>
        <dbReference type="Proteomes" id="UP000268696"/>
    </source>
</evidence>
<evidence type="ECO:0000313" key="1">
    <source>
        <dbReference type="EMBL" id="AZE56621.1"/>
    </source>
</evidence>
<gene>
    <name evidence="1" type="ORF">C4K03_4483</name>
</gene>
<sequence>MILGLRASRKNGGLLPPAAITDLENDEDQMWGLLPMAVYQPAHL</sequence>
<proteinExistence type="predicted"/>